<dbReference type="AlphaFoldDB" id="A0AAD2HIH8"/>
<keyword evidence="3" id="KW-1185">Reference proteome</keyword>
<comment type="caution">
    <text evidence="2">The sequence shown here is derived from an EMBL/GenBank/DDBJ whole genome shotgun (WGS) entry which is preliminary data.</text>
</comment>
<proteinExistence type="predicted"/>
<dbReference type="Proteomes" id="UP001295794">
    <property type="component" value="Unassembled WGS sequence"/>
</dbReference>
<feature type="compositionally biased region" description="Basic residues" evidence="1">
    <location>
        <begin position="115"/>
        <end position="126"/>
    </location>
</feature>
<feature type="region of interest" description="Disordered" evidence="1">
    <location>
        <begin position="1"/>
        <end position="24"/>
    </location>
</feature>
<sequence length="218" mass="24038">VGLRRVPQHDAAETGVLLPHSQRDGPQCRRRHVAVVGGARRGWCADEDLDVGVGRDRLRPGVPAPEVPLLSARSGSSSGCTGMRWTDDLRWDRQLTRCINMYPRLTDAPAQIQHQRTRHSRHRRCTHRDTGTAAPRSRSSACSHPGPGPGSGSRTRQIPSDRHPRCRGRRCIGVRLGAGRGGPLTRRGLRSRMDACCCCRRETGPRSCSQMRCPGHPS</sequence>
<gene>
    <name evidence="2" type="ORF">MYCIT1_LOCUS22025</name>
</gene>
<organism evidence="2 3">
    <name type="scientific">Mycena citricolor</name>
    <dbReference type="NCBI Taxonomy" id="2018698"/>
    <lineage>
        <taxon>Eukaryota</taxon>
        <taxon>Fungi</taxon>
        <taxon>Dikarya</taxon>
        <taxon>Basidiomycota</taxon>
        <taxon>Agaricomycotina</taxon>
        <taxon>Agaricomycetes</taxon>
        <taxon>Agaricomycetidae</taxon>
        <taxon>Agaricales</taxon>
        <taxon>Marasmiineae</taxon>
        <taxon>Mycenaceae</taxon>
        <taxon>Mycena</taxon>
    </lineage>
</organism>
<reference evidence="2" key="1">
    <citation type="submission" date="2023-11" db="EMBL/GenBank/DDBJ databases">
        <authorList>
            <person name="De Vega J J."/>
            <person name="De Vega J J."/>
        </authorList>
    </citation>
    <scope>NUCLEOTIDE SEQUENCE</scope>
</reference>
<feature type="region of interest" description="Disordered" evidence="1">
    <location>
        <begin position="109"/>
        <end position="167"/>
    </location>
</feature>
<accession>A0AAD2HIH8</accession>
<evidence type="ECO:0000313" key="3">
    <source>
        <dbReference type="Proteomes" id="UP001295794"/>
    </source>
</evidence>
<evidence type="ECO:0000313" key="2">
    <source>
        <dbReference type="EMBL" id="CAK5274727.1"/>
    </source>
</evidence>
<name>A0AAD2HIH8_9AGAR</name>
<evidence type="ECO:0000256" key="1">
    <source>
        <dbReference type="SAM" id="MobiDB-lite"/>
    </source>
</evidence>
<dbReference type="EMBL" id="CAVNYO010000403">
    <property type="protein sequence ID" value="CAK5274727.1"/>
    <property type="molecule type" value="Genomic_DNA"/>
</dbReference>
<protein>
    <submittedName>
        <fullName evidence="2">Uncharacterized protein</fullName>
    </submittedName>
</protein>
<feature type="non-terminal residue" evidence="2">
    <location>
        <position position="1"/>
    </location>
</feature>